<evidence type="ECO:0000313" key="1">
    <source>
        <dbReference type="EMBL" id="CEK42080.1"/>
    </source>
</evidence>
<dbReference type="AlphaFoldDB" id="A0A0G4E4B8"/>
<proteinExistence type="predicted"/>
<keyword evidence="1" id="KW-0614">Plasmid</keyword>
<sequence length="548" mass="59391">MNLSAEFDKAANLGVIAKKWFRLVEAQFEDAGITATKKTGLDAAASLLAPAALVAQFIKSEKLPLDRPLLVLVMSDDPVAIMDEGLWIGFAADLAGAAAVELFSTSTFVIHSDHFEPARKLGMPVFESIKAAEAQTRDWDLVVWIHPAIESGESGESAELVAALATKQVPICACMYNELDALIQSHGLSKWGFEFSWMDSQLAGATMNRSSVNKFGIATADVGIEGGWGAVMTRVTPASVQHDEVGWEQIKVAMGLYRLEGSTSGSWGFGSVLPGVSFNQYKPVGLIGNIAVDPKTGLLLAECSTTKVLNLAGHLWGAMLISMPSARFDLVPWAARVKLVFNAHMTKEDKRRGECIELLNNAFDAGMVEAGIALARGYERIGTAKAKEKAGQLYRRIGAGHPMSAYFLAHSALEAGLEDDFWTLIRSAASAEYPPAITDYGIALKDSGDYIEAGKMFIKSMQAGDAEAAFRFGEMMIKAGEYGEALKALRAAWTKNHAEAANTAHWLCTEMINHRLGKHGEVMRELKDIKFAIQKRTRLTNQLERDGA</sequence>
<protein>
    <submittedName>
        <fullName evidence="1">Uncharacterized protein</fullName>
    </submittedName>
</protein>
<geneLocation type="plasmid" evidence="1">
    <name>pQBR57</name>
</geneLocation>
<organism evidence="1">
    <name type="scientific">Pseudomonas fluorescens (strain SBW25)</name>
    <dbReference type="NCBI Taxonomy" id="216595"/>
    <lineage>
        <taxon>Bacteria</taxon>
        <taxon>Pseudomonadati</taxon>
        <taxon>Pseudomonadota</taxon>
        <taxon>Gammaproteobacteria</taxon>
        <taxon>Pseudomonadales</taxon>
        <taxon>Pseudomonadaceae</taxon>
        <taxon>Pseudomonas</taxon>
    </lineage>
</organism>
<reference evidence="1" key="1">
    <citation type="submission" date="2014-12" db="EMBL/GenBank/DDBJ databases">
        <authorList>
            <person name="Hall J."/>
        </authorList>
    </citation>
    <scope>NUCLEOTIDE SEQUENCE [LARGE SCALE GENOMIC DNA]</scope>
    <source>
        <strain evidence="1">SBW25</strain>
        <plasmid evidence="1">pQBR57</plasmid>
    </source>
</reference>
<name>A0A0G4E4B8_PSEFS</name>
<gene>
    <name evidence="1" type="ORF">PQBR57_0127</name>
</gene>
<reference evidence="1" key="2">
    <citation type="submission" date="2015-06" db="EMBL/GenBank/DDBJ databases">
        <title>Environmentally co-occuring mercury resistance plasmids are genetically and phenotypically diverse and confer variable context-dependent fitness effects.</title>
        <authorList>
            <person name="Hall J.P.J."/>
            <person name="Harrison E."/>
            <person name="Lilley A.K."/>
            <person name="Paterson S."/>
            <person name="Spiers A.J."/>
            <person name="Brockhurst M.A."/>
        </authorList>
    </citation>
    <scope>NUCLEOTIDE SEQUENCE [LARGE SCALE GENOMIC DNA]</scope>
    <source>
        <strain evidence="1">SBW25</strain>
        <plasmid evidence="1">pQBR57</plasmid>
    </source>
</reference>
<dbReference type="RefSeq" id="WP_192963284.1">
    <property type="nucleotide sequence ID" value="NZ_LN713926.1"/>
</dbReference>
<dbReference type="InterPro" id="IPR011990">
    <property type="entry name" value="TPR-like_helical_dom_sf"/>
</dbReference>
<dbReference type="EMBL" id="LN713926">
    <property type="protein sequence ID" value="CEK42080.1"/>
    <property type="molecule type" value="Genomic_DNA"/>
</dbReference>
<dbReference type="Gene3D" id="1.25.40.10">
    <property type="entry name" value="Tetratricopeptide repeat domain"/>
    <property type="match status" value="1"/>
</dbReference>
<dbReference type="SUPFAM" id="SSF81901">
    <property type="entry name" value="HCP-like"/>
    <property type="match status" value="1"/>
</dbReference>
<accession>A0A0G4E4B8</accession>